<evidence type="ECO:0000313" key="3">
    <source>
        <dbReference type="Proteomes" id="UP000582981"/>
    </source>
</evidence>
<dbReference type="Proteomes" id="UP000582981">
    <property type="component" value="Unassembled WGS sequence"/>
</dbReference>
<dbReference type="GO" id="GO:0005829">
    <property type="term" value="C:cytosol"/>
    <property type="evidence" value="ECO:0007669"/>
    <property type="project" value="TreeGrafter"/>
</dbReference>
<feature type="domain" description="CheW-like" evidence="1">
    <location>
        <begin position="16"/>
        <end position="160"/>
    </location>
</feature>
<sequence length="175" mass="18394">MSESILPLRQPQDAVPTQYLTFSLGQEMFAVGTLSVREIVEYGPITALPLAPPSIRGVTNLRGAAIPVLDLGLRFGGSLTQQSARTCIVMLETRGAGSSGLVGIIVDAVSEVLEIARDQIEPAPSLNGRLSPAFILGIGKLNGGFVLLLDIEQILGADDWSALQSQRALTQGLAS</sequence>
<evidence type="ECO:0000259" key="1">
    <source>
        <dbReference type="PROSITE" id="PS50851"/>
    </source>
</evidence>
<gene>
    <name evidence="2" type="ORF">HX829_05190</name>
</gene>
<dbReference type="PANTHER" id="PTHR22617">
    <property type="entry name" value="CHEMOTAXIS SENSOR HISTIDINE KINASE-RELATED"/>
    <property type="match status" value="1"/>
</dbReference>
<dbReference type="Pfam" id="PF01584">
    <property type="entry name" value="CheW"/>
    <property type="match status" value="1"/>
</dbReference>
<dbReference type="InterPro" id="IPR039315">
    <property type="entry name" value="CheW"/>
</dbReference>
<dbReference type="AlphaFoldDB" id="A0A7Y7WAP6"/>
<dbReference type="CDD" id="cd00732">
    <property type="entry name" value="CheW"/>
    <property type="match status" value="1"/>
</dbReference>
<protein>
    <submittedName>
        <fullName evidence="2">Purine-binding chemotaxis protein CheW</fullName>
    </submittedName>
</protein>
<dbReference type="GO" id="GO:0007165">
    <property type="term" value="P:signal transduction"/>
    <property type="evidence" value="ECO:0007669"/>
    <property type="project" value="InterPro"/>
</dbReference>
<dbReference type="Gene3D" id="2.30.30.40">
    <property type="entry name" value="SH3 Domains"/>
    <property type="match status" value="1"/>
</dbReference>
<dbReference type="EMBL" id="JACAPU010000007">
    <property type="protein sequence ID" value="NWB45880.1"/>
    <property type="molecule type" value="Genomic_DNA"/>
</dbReference>
<name>A0A7Y7WAP6_9PSED</name>
<dbReference type="SMART" id="SM00260">
    <property type="entry name" value="CheW"/>
    <property type="match status" value="1"/>
</dbReference>
<dbReference type="InterPro" id="IPR036061">
    <property type="entry name" value="CheW-like_dom_sf"/>
</dbReference>
<accession>A0A7Y7WAP6</accession>
<proteinExistence type="predicted"/>
<reference evidence="2 3" key="1">
    <citation type="submission" date="2020-04" db="EMBL/GenBank/DDBJ databases">
        <title>Molecular characterization of pseudomonads from Agaricus bisporus reveal novel blotch 2 pathogens in Western Europe.</title>
        <authorList>
            <person name="Taparia T."/>
            <person name="Krijger M."/>
            <person name="Haynes E."/>
            <person name="Elpinstone J.G."/>
            <person name="Noble R."/>
            <person name="Van Der Wolf J."/>
        </authorList>
    </citation>
    <scope>NUCLEOTIDE SEQUENCE [LARGE SCALE GENOMIC DNA]</scope>
    <source>
        <strain evidence="2 3">F1001</strain>
    </source>
</reference>
<dbReference type="SUPFAM" id="SSF50341">
    <property type="entry name" value="CheW-like"/>
    <property type="match status" value="1"/>
</dbReference>
<dbReference type="RefSeq" id="WP_100938849.1">
    <property type="nucleotide sequence ID" value="NZ_JACAPU010000007.1"/>
</dbReference>
<dbReference type="PANTHER" id="PTHR22617:SF41">
    <property type="entry name" value="CHEMOTAXIS SIGNAL TRANSDUCTION SYSTEM ADAPTOR PROTEIN CHEW"/>
    <property type="match status" value="1"/>
</dbReference>
<dbReference type="PROSITE" id="PS50851">
    <property type="entry name" value="CHEW"/>
    <property type="match status" value="1"/>
</dbReference>
<evidence type="ECO:0000313" key="2">
    <source>
        <dbReference type="EMBL" id="NWB45880.1"/>
    </source>
</evidence>
<dbReference type="GO" id="GO:0006935">
    <property type="term" value="P:chemotaxis"/>
    <property type="evidence" value="ECO:0007669"/>
    <property type="project" value="InterPro"/>
</dbReference>
<comment type="caution">
    <text evidence="2">The sequence shown here is derived from an EMBL/GenBank/DDBJ whole genome shotgun (WGS) entry which is preliminary data.</text>
</comment>
<dbReference type="Gene3D" id="2.40.50.180">
    <property type="entry name" value="CheA-289, Domain 4"/>
    <property type="match status" value="1"/>
</dbReference>
<dbReference type="InterPro" id="IPR002545">
    <property type="entry name" value="CheW-lke_dom"/>
</dbReference>
<organism evidence="2 3">
    <name type="scientific">Pseudomonas gingeri</name>
    <dbReference type="NCBI Taxonomy" id="117681"/>
    <lineage>
        <taxon>Bacteria</taxon>
        <taxon>Pseudomonadati</taxon>
        <taxon>Pseudomonadota</taxon>
        <taxon>Gammaproteobacteria</taxon>
        <taxon>Pseudomonadales</taxon>
        <taxon>Pseudomonadaceae</taxon>
        <taxon>Pseudomonas</taxon>
    </lineage>
</organism>